<accession>A0A2M4D0P9</accession>
<feature type="chain" id="PRO_5014656442" evidence="1">
    <location>
        <begin position="30"/>
        <end position="86"/>
    </location>
</feature>
<evidence type="ECO:0000313" key="2">
    <source>
        <dbReference type="EMBL" id="MBW71164.1"/>
    </source>
</evidence>
<proteinExistence type="predicted"/>
<protein>
    <submittedName>
        <fullName evidence="2">Putative secreted protein</fullName>
    </submittedName>
</protein>
<name>A0A2M4D0P9_ANODA</name>
<evidence type="ECO:0000256" key="1">
    <source>
        <dbReference type="SAM" id="SignalP"/>
    </source>
</evidence>
<feature type="signal peptide" evidence="1">
    <location>
        <begin position="1"/>
        <end position="29"/>
    </location>
</feature>
<reference evidence="2" key="1">
    <citation type="submission" date="2018-01" db="EMBL/GenBank/DDBJ databases">
        <title>An insight into the sialome of Amazonian anophelines.</title>
        <authorList>
            <person name="Ribeiro J.M."/>
            <person name="Scarpassa V."/>
            <person name="Calvo E."/>
        </authorList>
    </citation>
    <scope>NUCLEOTIDE SEQUENCE</scope>
</reference>
<organism evidence="2">
    <name type="scientific">Anopheles darlingi</name>
    <name type="common">Mosquito</name>
    <dbReference type="NCBI Taxonomy" id="43151"/>
    <lineage>
        <taxon>Eukaryota</taxon>
        <taxon>Metazoa</taxon>
        <taxon>Ecdysozoa</taxon>
        <taxon>Arthropoda</taxon>
        <taxon>Hexapoda</taxon>
        <taxon>Insecta</taxon>
        <taxon>Pterygota</taxon>
        <taxon>Neoptera</taxon>
        <taxon>Endopterygota</taxon>
        <taxon>Diptera</taxon>
        <taxon>Nematocera</taxon>
        <taxon>Culicoidea</taxon>
        <taxon>Culicidae</taxon>
        <taxon>Anophelinae</taxon>
        <taxon>Anopheles</taxon>
    </lineage>
</organism>
<sequence length="86" mass="9985">MHPLFTMHLRVSALFRCAMLSQLAAETHAVHKRCFCFVCCVRYNFGLYSCTRARPLAQPTRFLPIKPLFYGRLLGLKHDHFPQCVT</sequence>
<dbReference type="EMBL" id="GGFL01006986">
    <property type="protein sequence ID" value="MBW71164.1"/>
    <property type="molecule type" value="Transcribed_RNA"/>
</dbReference>
<keyword evidence="1" id="KW-0732">Signal</keyword>
<dbReference type="AlphaFoldDB" id="A0A2M4D0P9"/>